<dbReference type="AlphaFoldDB" id="A0A0F9HWX3"/>
<name>A0A0F9HWX3_9ZZZZ</name>
<comment type="caution">
    <text evidence="1">The sequence shown here is derived from an EMBL/GenBank/DDBJ whole genome shotgun (WGS) entry which is preliminary data.</text>
</comment>
<reference evidence="1" key="1">
    <citation type="journal article" date="2015" name="Nature">
        <title>Complex archaea that bridge the gap between prokaryotes and eukaryotes.</title>
        <authorList>
            <person name="Spang A."/>
            <person name="Saw J.H."/>
            <person name="Jorgensen S.L."/>
            <person name="Zaremba-Niedzwiedzka K."/>
            <person name="Martijn J."/>
            <person name="Lind A.E."/>
            <person name="van Eijk R."/>
            <person name="Schleper C."/>
            <person name="Guy L."/>
            <person name="Ettema T.J."/>
        </authorList>
    </citation>
    <scope>NUCLEOTIDE SEQUENCE</scope>
</reference>
<dbReference type="EMBL" id="LAZR01013938">
    <property type="protein sequence ID" value="KKM19657.1"/>
    <property type="molecule type" value="Genomic_DNA"/>
</dbReference>
<organism evidence="1">
    <name type="scientific">marine sediment metagenome</name>
    <dbReference type="NCBI Taxonomy" id="412755"/>
    <lineage>
        <taxon>unclassified sequences</taxon>
        <taxon>metagenomes</taxon>
        <taxon>ecological metagenomes</taxon>
    </lineage>
</organism>
<sequence length="60" mass="6592">MDIETISLIWAAVTGILELAKRVIPGTKDDRKIVRILDIGGKVMTLGASGLFKGQGRRRR</sequence>
<proteinExistence type="predicted"/>
<protein>
    <submittedName>
        <fullName evidence="1">Uncharacterized protein</fullName>
    </submittedName>
</protein>
<gene>
    <name evidence="1" type="ORF">LCGC14_1653370</name>
</gene>
<evidence type="ECO:0000313" key="1">
    <source>
        <dbReference type="EMBL" id="KKM19657.1"/>
    </source>
</evidence>
<accession>A0A0F9HWX3</accession>